<dbReference type="PANTHER" id="PTHR43028">
    <property type="entry name" value="3'(2'),5'-BISPHOSPHATE NUCLEOTIDASE 1"/>
    <property type="match status" value="1"/>
</dbReference>
<reference evidence="1 2" key="1">
    <citation type="journal article" date="2019" name="Int. J. Syst. Evol. Microbiol.">
        <title>The Global Catalogue of Microorganisms (GCM) 10K type strain sequencing project: providing services to taxonomists for standard genome sequencing and annotation.</title>
        <authorList>
            <consortium name="The Broad Institute Genomics Platform"/>
            <consortium name="The Broad Institute Genome Sequencing Center for Infectious Disease"/>
            <person name="Wu L."/>
            <person name="Ma J."/>
        </authorList>
    </citation>
    <scope>NUCLEOTIDE SEQUENCE [LARGE SCALE GENOMIC DNA]</scope>
    <source>
        <strain evidence="1 2">JCM 14326</strain>
    </source>
</reference>
<accession>A0ABN2NCU4</accession>
<organism evidence="1 2">
    <name type="scientific">Myceligenerans crystallogenes</name>
    <dbReference type="NCBI Taxonomy" id="316335"/>
    <lineage>
        <taxon>Bacteria</taxon>
        <taxon>Bacillati</taxon>
        <taxon>Actinomycetota</taxon>
        <taxon>Actinomycetes</taxon>
        <taxon>Micrococcales</taxon>
        <taxon>Promicromonosporaceae</taxon>
        <taxon>Myceligenerans</taxon>
    </lineage>
</organism>
<protein>
    <submittedName>
        <fullName evidence="1">3'(2'),5'-bisphosphate nucleotidase CysQ</fullName>
    </submittedName>
</protein>
<dbReference type="RefSeq" id="WP_344102073.1">
    <property type="nucleotide sequence ID" value="NZ_BAAANL010000003.1"/>
</dbReference>
<dbReference type="PANTHER" id="PTHR43028:SF5">
    <property type="entry name" value="3'(2'),5'-BISPHOSPHATE NUCLEOTIDASE 1"/>
    <property type="match status" value="1"/>
</dbReference>
<dbReference type="EMBL" id="BAAANL010000003">
    <property type="protein sequence ID" value="GAA1861850.1"/>
    <property type="molecule type" value="Genomic_DNA"/>
</dbReference>
<name>A0ABN2NCU4_9MICO</name>
<dbReference type="Pfam" id="PF00459">
    <property type="entry name" value="Inositol_P"/>
    <property type="match status" value="1"/>
</dbReference>
<sequence>MNSPSPRLPEVSLDDTGLAQALAEGAAEVLLALRAEVDAAGGDFDPKAFKDAGDAAAQDWLARALGAARPGDAVLSEEAKDDASRTGADRVWIIDPLDGTREFAERHTGTDGEAGTWRDDFAVHVALWERGSGLTVGAVGLPGRGAVLTTADTTPGGPADPEAVLAGDRPLRIAASRSRPPEFVAALAERDDVELVPMGSAGVKVISVAGGTVDAYVHGGGQYEWDSAAPVAVAQARGLVCTRLDGSPLEYNRESPWLPDLFVCHAALAPRLRELLDSVGVSSVASTTEAVASVVSTSKEGA</sequence>
<dbReference type="Proteomes" id="UP001501094">
    <property type="component" value="Unassembled WGS sequence"/>
</dbReference>
<proteinExistence type="predicted"/>
<dbReference type="PRINTS" id="PR00377">
    <property type="entry name" value="IMPHPHTASES"/>
</dbReference>
<dbReference type="Gene3D" id="3.40.190.80">
    <property type="match status" value="1"/>
</dbReference>
<dbReference type="CDD" id="cd01638">
    <property type="entry name" value="CysQ"/>
    <property type="match status" value="1"/>
</dbReference>
<dbReference type="Gene3D" id="3.30.540.10">
    <property type="entry name" value="Fructose-1,6-Bisphosphatase, subunit A, domain 1"/>
    <property type="match status" value="1"/>
</dbReference>
<dbReference type="InterPro" id="IPR050725">
    <property type="entry name" value="CysQ/Inositol_MonoPase"/>
</dbReference>
<evidence type="ECO:0000313" key="2">
    <source>
        <dbReference type="Proteomes" id="UP001501094"/>
    </source>
</evidence>
<keyword evidence="2" id="KW-1185">Reference proteome</keyword>
<dbReference type="InterPro" id="IPR000760">
    <property type="entry name" value="Inositol_monophosphatase-like"/>
</dbReference>
<evidence type="ECO:0000313" key="1">
    <source>
        <dbReference type="EMBL" id="GAA1861850.1"/>
    </source>
</evidence>
<comment type="caution">
    <text evidence="1">The sequence shown here is derived from an EMBL/GenBank/DDBJ whole genome shotgun (WGS) entry which is preliminary data.</text>
</comment>
<gene>
    <name evidence="1" type="ORF">GCM10009751_19550</name>
</gene>
<dbReference type="SUPFAM" id="SSF56655">
    <property type="entry name" value="Carbohydrate phosphatase"/>
    <property type="match status" value="1"/>
</dbReference>